<dbReference type="Proteomes" id="UP000464675">
    <property type="component" value="Chromosome"/>
</dbReference>
<accession>A0A6P1T6V1</accession>
<sequence>MKPSCLVCLALLFIQSSITTARDWYEYSSDNFTVYSDVREKSALALLRDMERFRAAALLFTGLPDTPESRRLKVFHFNSSSEFQDFTQEWRVAGFYKETWEGPLIFSQKGSSWRIPGNGVMFHEYIHHLMRSRSSVIYPMWYSEGFAELLASATLNDERISLGLVPEWRRPVFNGSAFKGPLKVDELLEPEYDNDSGNYWNSFYATAWLFTHYLQLGALSDKPSYHKQTQNYLIALHQGGDPKAVFEEHFGISIEEMEAELKKYRRGRIRGTSFLSPPYEKPIRQRELPAHERFYLLAEKAFEVGNESLSLEYLDEALELKPDWRPALIFVAVLQNHRQTPESLNKAQTIVSNLGIDPVAGQHPINDYRTGLHLAHYHMDVFDELGKEGRHDGDLRDRAAHLAQAAISINPESIDAHRLLWRAQKDPHKPVTALKTMMSAFQLNPDSLYINKEIGFYLAEANRLDLAAPFLKRVLAWSHPGRDRARAKSLLARFQEGKAEATGANKLTPRTNS</sequence>
<evidence type="ECO:0000256" key="1">
    <source>
        <dbReference type="SAM" id="SignalP"/>
    </source>
</evidence>
<dbReference type="EMBL" id="CP047491">
    <property type="protein sequence ID" value="QHQ37531.1"/>
    <property type="molecule type" value="Genomic_DNA"/>
</dbReference>
<evidence type="ECO:0000313" key="5">
    <source>
        <dbReference type="Proteomes" id="UP000563601"/>
    </source>
</evidence>
<dbReference type="Proteomes" id="UP000563601">
    <property type="component" value="Unassembled WGS sequence"/>
</dbReference>
<reference evidence="3 4" key="1">
    <citation type="submission" date="2020-01" db="EMBL/GenBank/DDBJ databases">
        <title>The possibility of degradation of plastic by Microbulbifer hydrolyticus IRE-31.</title>
        <authorList>
            <person name="Liu L."/>
        </authorList>
    </citation>
    <scope>NUCLEOTIDE SEQUENCE [LARGE SCALE GENOMIC DNA]</scope>
    <source>
        <strain evidence="3 4">IRE-31</strain>
    </source>
</reference>
<gene>
    <name evidence="3" type="ORF">GTQ55_00100</name>
    <name evidence="2" type="ORF">HNQ53_001961</name>
</gene>
<keyword evidence="1" id="KW-0732">Signal</keyword>
<proteinExistence type="predicted"/>
<protein>
    <submittedName>
        <fullName evidence="2">Tetratricopeptide (TPR) repeat protein</fullName>
    </submittedName>
</protein>
<feature type="chain" id="PRO_5044645460" evidence="1">
    <location>
        <begin position="22"/>
        <end position="513"/>
    </location>
</feature>
<dbReference type="OrthoDB" id="5523615at2"/>
<dbReference type="RefSeq" id="WP_161856870.1">
    <property type="nucleotide sequence ID" value="NZ_CP047491.1"/>
</dbReference>
<evidence type="ECO:0000313" key="4">
    <source>
        <dbReference type="Proteomes" id="UP000464675"/>
    </source>
</evidence>
<dbReference type="AlphaFoldDB" id="A0A6P1T6V1"/>
<evidence type="ECO:0000313" key="2">
    <source>
        <dbReference type="EMBL" id="MBB5211743.1"/>
    </source>
</evidence>
<name>A0A6P1T6V1_9GAMM</name>
<dbReference type="SUPFAM" id="SSF48452">
    <property type="entry name" value="TPR-like"/>
    <property type="match status" value="1"/>
</dbReference>
<dbReference type="InterPro" id="IPR011990">
    <property type="entry name" value="TPR-like_helical_dom_sf"/>
</dbReference>
<organism evidence="2 5">
    <name type="scientific">Microbulbifer hydrolyticus</name>
    <dbReference type="NCBI Taxonomy" id="48074"/>
    <lineage>
        <taxon>Bacteria</taxon>
        <taxon>Pseudomonadati</taxon>
        <taxon>Pseudomonadota</taxon>
        <taxon>Gammaproteobacteria</taxon>
        <taxon>Cellvibrionales</taxon>
        <taxon>Microbulbiferaceae</taxon>
        <taxon>Microbulbifer</taxon>
    </lineage>
</organism>
<dbReference type="EMBL" id="JACHHR010000002">
    <property type="protein sequence ID" value="MBB5211743.1"/>
    <property type="molecule type" value="Genomic_DNA"/>
</dbReference>
<dbReference type="Gene3D" id="1.25.40.10">
    <property type="entry name" value="Tetratricopeptide repeat domain"/>
    <property type="match status" value="1"/>
</dbReference>
<keyword evidence="4" id="KW-1185">Reference proteome</keyword>
<feature type="signal peptide" evidence="1">
    <location>
        <begin position="1"/>
        <end position="21"/>
    </location>
</feature>
<reference evidence="2 5" key="2">
    <citation type="submission" date="2020-08" db="EMBL/GenBank/DDBJ databases">
        <title>Genomic Encyclopedia of Type Strains, Phase IV (KMG-IV): sequencing the most valuable type-strain genomes for metagenomic binning, comparative biology and taxonomic classification.</title>
        <authorList>
            <person name="Goeker M."/>
        </authorList>
    </citation>
    <scope>NUCLEOTIDE SEQUENCE [LARGE SCALE GENOMIC DNA]</scope>
    <source>
        <strain evidence="2 5">DSM 11525</strain>
    </source>
</reference>
<evidence type="ECO:0000313" key="3">
    <source>
        <dbReference type="EMBL" id="QHQ37531.1"/>
    </source>
</evidence>